<reference evidence="1 2" key="1">
    <citation type="submission" date="2016-11" db="EMBL/GenBank/DDBJ databases">
        <authorList>
            <person name="Jaros S."/>
            <person name="Januszkiewicz K."/>
            <person name="Wedrychowicz H."/>
        </authorList>
    </citation>
    <scope>NUCLEOTIDE SEQUENCE [LARGE SCALE GENOMIC DNA]</scope>
    <source>
        <strain evidence="1 2">LMG 20594</strain>
    </source>
</reference>
<organism evidence="1 2">
    <name type="scientific">Paraburkholderia terricola</name>
    <dbReference type="NCBI Taxonomy" id="169427"/>
    <lineage>
        <taxon>Bacteria</taxon>
        <taxon>Pseudomonadati</taxon>
        <taxon>Pseudomonadota</taxon>
        <taxon>Betaproteobacteria</taxon>
        <taxon>Burkholderiales</taxon>
        <taxon>Burkholderiaceae</taxon>
        <taxon>Paraburkholderia</taxon>
    </lineage>
</organism>
<dbReference type="AlphaFoldDB" id="A0A1M6KAK2"/>
<dbReference type="Proteomes" id="UP000184395">
    <property type="component" value="Unassembled WGS sequence"/>
</dbReference>
<sequence>MNIRRVQVTLPLYIGNRMTNIYAFTQKKNRQVSATTGEIVKNAALSEVVACMRGAIQQFGRESLYAIE</sequence>
<proteinExistence type="predicted"/>
<protein>
    <submittedName>
        <fullName evidence="1">Uncharacterized protein</fullName>
    </submittedName>
</protein>
<accession>A0A1M6KAK2</accession>
<evidence type="ECO:0000313" key="1">
    <source>
        <dbReference type="EMBL" id="SHJ55985.1"/>
    </source>
</evidence>
<evidence type="ECO:0000313" key="2">
    <source>
        <dbReference type="Proteomes" id="UP000184395"/>
    </source>
</evidence>
<dbReference type="EMBL" id="FRAB01000003">
    <property type="protein sequence ID" value="SHJ55985.1"/>
    <property type="molecule type" value="Genomic_DNA"/>
</dbReference>
<gene>
    <name evidence="1" type="ORF">SAMN05192548_1003145</name>
</gene>
<name>A0A1M6KAK2_9BURK</name>